<name>A0A1H0WV41_9BURK</name>
<reference evidence="2" key="1">
    <citation type="submission" date="2016-10" db="EMBL/GenBank/DDBJ databases">
        <authorList>
            <person name="Varghese N."/>
            <person name="Submissions S."/>
        </authorList>
    </citation>
    <scope>NUCLEOTIDE SEQUENCE [LARGE SCALE GENOMIC DNA]</scope>
    <source>
        <strain evidence="2">DSM 17101</strain>
    </source>
</reference>
<sequence length="157" mass="17721">MHAMALVERHTDIAAPADVVYRVSQDYAVRYDWDPFPESITAVSGPPGDPSVGTQVRIRSRLGMDMQVEFVQVMPPHRAAVKMVDGPWFLARFAGSWIFQEIAPHVTTARFRYTIVARPAVLRPVIEPTAAWYFSRVVEKRLAGLKAYCERHARTPA</sequence>
<dbReference type="SUPFAM" id="SSF55961">
    <property type="entry name" value="Bet v1-like"/>
    <property type="match status" value="1"/>
</dbReference>
<dbReference type="CDD" id="cd07812">
    <property type="entry name" value="SRPBCC"/>
    <property type="match status" value="1"/>
</dbReference>
<protein>
    <submittedName>
        <fullName evidence="1">Polyketide cyclase / dehydrase and lipid transport</fullName>
    </submittedName>
</protein>
<proteinExistence type="predicted"/>
<dbReference type="InterPro" id="IPR019587">
    <property type="entry name" value="Polyketide_cyclase/dehydratase"/>
</dbReference>
<dbReference type="Proteomes" id="UP000199317">
    <property type="component" value="Unassembled WGS sequence"/>
</dbReference>
<dbReference type="AlphaFoldDB" id="A0A1H0WV41"/>
<gene>
    <name evidence="1" type="ORF">SAMN04489708_1636</name>
</gene>
<evidence type="ECO:0000313" key="1">
    <source>
        <dbReference type="EMBL" id="SDP94450.1"/>
    </source>
</evidence>
<evidence type="ECO:0000313" key="2">
    <source>
        <dbReference type="Proteomes" id="UP000199317"/>
    </source>
</evidence>
<organism evidence="1 2">
    <name type="scientific">Paracidovorax cattleyae</name>
    <dbReference type="NCBI Taxonomy" id="80868"/>
    <lineage>
        <taxon>Bacteria</taxon>
        <taxon>Pseudomonadati</taxon>
        <taxon>Pseudomonadota</taxon>
        <taxon>Betaproteobacteria</taxon>
        <taxon>Burkholderiales</taxon>
        <taxon>Comamonadaceae</taxon>
        <taxon>Paracidovorax</taxon>
    </lineage>
</organism>
<dbReference type="Pfam" id="PF10604">
    <property type="entry name" value="Polyketide_cyc2"/>
    <property type="match status" value="1"/>
</dbReference>
<dbReference type="OrthoDB" id="9108284at2"/>
<accession>A0A1H0WV41</accession>
<dbReference type="EMBL" id="FNJL01000063">
    <property type="protein sequence ID" value="SDP94450.1"/>
    <property type="molecule type" value="Genomic_DNA"/>
</dbReference>
<dbReference type="Gene3D" id="3.30.530.20">
    <property type="match status" value="1"/>
</dbReference>
<dbReference type="InterPro" id="IPR023393">
    <property type="entry name" value="START-like_dom_sf"/>
</dbReference>
<keyword evidence="2" id="KW-1185">Reference proteome</keyword>